<evidence type="ECO:0000313" key="4">
    <source>
        <dbReference type="EMBL" id="UVI37154.1"/>
    </source>
</evidence>
<dbReference type="GO" id="GO:0016746">
    <property type="term" value="F:acyltransferase activity"/>
    <property type="evidence" value="ECO:0007669"/>
    <property type="project" value="UniProtKB-KW"/>
</dbReference>
<feature type="transmembrane region" description="Helical" evidence="2">
    <location>
        <begin position="100"/>
        <end position="118"/>
    </location>
</feature>
<feature type="transmembrane region" description="Helical" evidence="2">
    <location>
        <begin position="405"/>
        <end position="423"/>
    </location>
</feature>
<feature type="compositionally biased region" description="Pro residues" evidence="1">
    <location>
        <begin position="434"/>
        <end position="446"/>
    </location>
</feature>
<organism evidence="4 5">
    <name type="scientific">Brevibacterium spongiae</name>
    <dbReference type="NCBI Taxonomy" id="2909672"/>
    <lineage>
        <taxon>Bacteria</taxon>
        <taxon>Bacillati</taxon>
        <taxon>Actinomycetota</taxon>
        <taxon>Actinomycetes</taxon>
        <taxon>Micrococcales</taxon>
        <taxon>Brevibacteriaceae</taxon>
        <taxon>Brevibacterium</taxon>
    </lineage>
</organism>
<keyword evidence="2" id="KW-0812">Transmembrane</keyword>
<feature type="transmembrane region" description="Helical" evidence="2">
    <location>
        <begin position="381"/>
        <end position="399"/>
    </location>
</feature>
<feature type="transmembrane region" description="Helical" evidence="2">
    <location>
        <begin position="314"/>
        <end position="334"/>
    </location>
</feature>
<dbReference type="Proteomes" id="UP001064879">
    <property type="component" value="Chromosome"/>
</dbReference>
<keyword evidence="2" id="KW-1133">Transmembrane helix</keyword>
<feature type="transmembrane region" description="Helical" evidence="2">
    <location>
        <begin position="266"/>
        <end position="286"/>
    </location>
</feature>
<evidence type="ECO:0000313" key="5">
    <source>
        <dbReference type="Proteomes" id="UP001064879"/>
    </source>
</evidence>
<feature type="transmembrane region" description="Helical" evidence="2">
    <location>
        <begin position="130"/>
        <end position="152"/>
    </location>
</feature>
<keyword evidence="4" id="KW-0012">Acyltransferase</keyword>
<proteinExistence type="predicted"/>
<dbReference type="EMBL" id="CP093443">
    <property type="protein sequence ID" value="UVI37154.1"/>
    <property type="molecule type" value="Genomic_DNA"/>
</dbReference>
<feature type="transmembrane region" description="Helical" evidence="2">
    <location>
        <begin position="340"/>
        <end position="360"/>
    </location>
</feature>
<keyword evidence="4" id="KW-0808">Transferase</keyword>
<protein>
    <submittedName>
        <fullName evidence="4">Acyltransferase</fullName>
    </submittedName>
</protein>
<feature type="region of interest" description="Disordered" evidence="1">
    <location>
        <begin position="426"/>
        <end position="446"/>
    </location>
</feature>
<feature type="transmembrane region" description="Helical" evidence="2">
    <location>
        <begin position="235"/>
        <end position="254"/>
    </location>
</feature>
<feature type="transmembrane region" description="Helical" evidence="2">
    <location>
        <begin position="164"/>
        <end position="186"/>
    </location>
</feature>
<feature type="transmembrane region" description="Helical" evidence="2">
    <location>
        <begin position="53"/>
        <end position="79"/>
    </location>
</feature>
<dbReference type="RefSeq" id="WP_265419711.1">
    <property type="nucleotide sequence ID" value="NZ_CP093443.1"/>
</dbReference>
<evidence type="ECO:0000259" key="3">
    <source>
        <dbReference type="Pfam" id="PF01757"/>
    </source>
</evidence>
<reference evidence="4" key="1">
    <citation type="submission" date="2022-03" db="EMBL/GenBank/DDBJ databases">
        <title>Brevibacterium spongiae sp. nov., isolated from marine sponge.</title>
        <authorList>
            <person name="Li Z."/>
            <person name="Zhang M."/>
        </authorList>
    </citation>
    <scope>NUCLEOTIDE SEQUENCE</scope>
    <source>
        <strain evidence="4">WHS-Z9</strain>
    </source>
</reference>
<accession>A0ABY5SSI5</accession>
<feature type="domain" description="Acyltransferase 3" evidence="3">
    <location>
        <begin position="13"/>
        <end position="361"/>
    </location>
</feature>
<gene>
    <name evidence="4" type="ORF">L1F31_05735</name>
</gene>
<feature type="transmembrane region" description="Helical" evidence="2">
    <location>
        <begin position="206"/>
        <end position="223"/>
    </location>
</feature>
<sequence length="446" mass="48659">MTTSIPRHRDLTLDLARVVCVLVVVFVHLVLVGAGRNPDGSPFIINPVSGQRWFAPATWIAEIMPMFFVVGGFAARVGWDSAQRRGESASTFVRTRLRRLALPALPLFVVLTLALVSIRFLGVDPELADAVAVPVGSVLWFLAAYALVQSLAPWMIRWHEHNPWLALVVLFAGAFFVDVVRLVVGIQGLGLDRISADGYGIGDELFGLPNVAFVWLFAQQIGFCLRDGWFSRVRWWNLVLIVAGFACLGLLVILGEYSASMLTNQWPPTLPLAVLAIIQAALLALLHRPLTAIMDRRWAQGIVFFLGSRLMSMYLWHVPAIVVLTGIQLLWLPMPDPGTAAWWLSRPLFVIAVLLVVWAISTGTKRWESPPPVLSPRLPSAAATFAAVCVFIVQSLAISTYGLDLPLAVLGLVCTAVAVWLTGPSATTSRRSAPVPPAEAMPSSPR</sequence>
<dbReference type="Pfam" id="PF01757">
    <property type="entry name" value="Acyl_transf_3"/>
    <property type="match status" value="1"/>
</dbReference>
<keyword evidence="2" id="KW-0472">Membrane</keyword>
<feature type="transmembrane region" description="Helical" evidence="2">
    <location>
        <begin position="12"/>
        <end position="33"/>
    </location>
</feature>
<evidence type="ECO:0000256" key="1">
    <source>
        <dbReference type="SAM" id="MobiDB-lite"/>
    </source>
</evidence>
<dbReference type="InterPro" id="IPR002656">
    <property type="entry name" value="Acyl_transf_3_dom"/>
</dbReference>
<evidence type="ECO:0000256" key="2">
    <source>
        <dbReference type="SAM" id="Phobius"/>
    </source>
</evidence>
<keyword evidence="5" id="KW-1185">Reference proteome</keyword>
<name>A0ABY5SSI5_9MICO</name>